<dbReference type="AlphaFoldDB" id="A0A0D0M541"/>
<dbReference type="EMBL" id="JXQQ01000065">
    <property type="protein sequence ID" value="KIQ25739.1"/>
    <property type="molecule type" value="Genomic_DNA"/>
</dbReference>
<sequence>MAIHHIGFLTPGNYAEADPLAGLEAALQLFEFGERRGFDSAWVRQRHLERGVSSATTILAAATQRTRRIELGAAVIQMGYENPFRLAEDLATVDVLSRGRLQVGLSAGVPPHGALLGSRLYDAAPNTIDFTHKRVARLRANLEDVLLGDDDTFVESAGGRVRPRVQPYAPGLVDRLWYGGGSLRSAEWAGRNGFNLLLGNVLSGEHTDDFLQAQSALIERYRASEAGPRPGRVALGRVIVPLDGADAATRRRYREFAAGRVERTLAPQGERRTLFATDLVGTSDEILERLQKDPVLPQVTELRVELPYNFASEEYEQILDDLARRIAPSLGWHATAEPAREAALLAA</sequence>
<dbReference type="RefSeq" id="WP_042581262.1">
    <property type="nucleotide sequence ID" value="NZ_JXQQ01000065.1"/>
</dbReference>
<dbReference type="InterPro" id="IPR011251">
    <property type="entry name" value="Luciferase-like_dom"/>
</dbReference>
<dbReference type="Proteomes" id="UP000032067">
    <property type="component" value="Unassembled WGS sequence"/>
</dbReference>
<evidence type="ECO:0000313" key="3">
    <source>
        <dbReference type="Proteomes" id="UP000032067"/>
    </source>
</evidence>
<dbReference type="GO" id="GO:0016705">
    <property type="term" value="F:oxidoreductase activity, acting on paired donors, with incorporation or reduction of molecular oxygen"/>
    <property type="evidence" value="ECO:0007669"/>
    <property type="project" value="InterPro"/>
</dbReference>
<dbReference type="Pfam" id="PF00296">
    <property type="entry name" value="Bac_luciferase"/>
    <property type="match status" value="1"/>
</dbReference>
<dbReference type="PANTHER" id="PTHR30137:SF15">
    <property type="entry name" value="BLL6902 PROTEIN"/>
    <property type="match status" value="1"/>
</dbReference>
<dbReference type="GO" id="GO:0005829">
    <property type="term" value="C:cytosol"/>
    <property type="evidence" value="ECO:0007669"/>
    <property type="project" value="TreeGrafter"/>
</dbReference>
<reference evidence="2 3" key="1">
    <citation type="submission" date="2014-12" db="EMBL/GenBank/DDBJ databases">
        <title>16Stimator: statistical estimation of ribosomal gene copy numbers from draft genome assemblies.</title>
        <authorList>
            <person name="Perisin M.A."/>
            <person name="Vetter M."/>
            <person name="Gilbert J.A."/>
            <person name="Bergelson J."/>
        </authorList>
    </citation>
    <scope>NUCLEOTIDE SEQUENCE [LARGE SCALE GENOMIC DNA]</scope>
    <source>
        <strain evidence="2 3">MEDvA23</strain>
    </source>
</reference>
<dbReference type="PANTHER" id="PTHR30137">
    <property type="entry name" value="LUCIFERASE-LIKE MONOOXYGENASE"/>
    <property type="match status" value="1"/>
</dbReference>
<dbReference type="Gene3D" id="3.20.20.30">
    <property type="entry name" value="Luciferase-like domain"/>
    <property type="match status" value="1"/>
</dbReference>
<evidence type="ECO:0000259" key="1">
    <source>
        <dbReference type="Pfam" id="PF00296"/>
    </source>
</evidence>
<dbReference type="SUPFAM" id="SSF51679">
    <property type="entry name" value="Bacterial luciferase-like"/>
    <property type="match status" value="1"/>
</dbReference>
<evidence type="ECO:0000313" key="2">
    <source>
        <dbReference type="EMBL" id="KIQ25739.1"/>
    </source>
</evidence>
<comment type="caution">
    <text evidence="2">The sequence shown here is derived from an EMBL/GenBank/DDBJ whole genome shotgun (WGS) entry which is preliminary data.</text>
</comment>
<name>A0A0D0M541_VARPD</name>
<dbReference type="InterPro" id="IPR050766">
    <property type="entry name" value="Bact_Lucif_Oxidored"/>
</dbReference>
<protein>
    <submittedName>
        <fullName evidence="2">Oxidoreductase</fullName>
    </submittedName>
</protein>
<accession>A0A0D0M541</accession>
<feature type="domain" description="Luciferase-like" evidence="1">
    <location>
        <begin position="20"/>
        <end position="259"/>
    </location>
</feature>
<organism evidence="2 3">
    <name type="scientific">Variovorax paradoxus</name>
    <dbReference type="NCBI Taxonomy" id="34073"/>
    <lineage>
        <taxon>Bacteria</taxon>
        <taxon>Pseudomonadati</taxon>
        <taxon>Pseudomonadota</taxon>
        <taxon>Betaproteobacteria</taxon>
        <taxon>Burkholderiales</taxon>
        <taxon>Comamonadaceae</taxon>
        <taxon>Variovorax</taxon>
    </lineage>
</organism>
<gene>
    <name evidence="2" type="ORF">RT97_23605</name>
</gene>
<dbReference type="InterPro" id="IPR036661">
    <property type="entry name" value="Luciferase-like_sf"/>
</dbReference>
<dbReference type="OrthoDB" id="7055978at2"/>
<proteinExistence type="predicted"/>